<keyword evidence="3" id="KW-0045">Antibiotic biosynthesis</keyword>
<comment type="cofactor">
    <cofactor evidence="1">
        <name>Fe(2+)</name>
        <dbReference type="ChEBI" id="CHEBI:29033"/>
    </cofactor>
</comment>
<keyword evidence="6" id="KW-1185">Reference proteome</keyword>
<evidence type="ECO:0000259" key="4">
    <source>
        <dbReference type="Pfam" id="PF02668"/>
    </source>
</evidence>
<protein>
    <submittedName>
        <fullName evidence="5">Taurine dioxygenase, alpha-ketoglutarate-dependent</fullName>
    </submittedName>
</protein>
<dbReference type="Pfam" id="PF02668">
    <property type="entry name" value="TauD"/>
    <property type="match status" value="1"/>
</dbReference>
<sequence length="316" mass="35928">MQEALSTEVLEQRATRLLVASPVGRASMDDSLPAIHALVSRSLDAYGGILLRGFDKLAPAGFNALAASFGRQLLRYEFASTPRTKIEAAVYSSTEYPAHQWIDQHNEQSYTREWPRYIWFFCDRSAKEGGATPVADSREVYRRLSPDIRERFARKQVRYVRNYGNGLDVPWQQVFGTEARDAVEAFCRQRSIQYEWRGDDGLRTWQVCQSETAHPLTQETVWFNQAHLFHVSGLPPAVRDALLAVVDEDELPRNAYYGDGSPIEADVLDEIRAVYQESMLSFPWREGDVMMLDNVLMSHGRAPFTGERRVLVAMSG</sequence>
<feature type="domain" description="TauD/TfdA-like" evidence="4">
    <location>
        <begin position="33"/>
        <end position="312"/>
    </location>
</feature>
<organism evidence="5 6">
    <name type="scientific">Paraburkholderia caballeronis</name>
    <dbReference type="NCBI Taxonomy" id="416943"/>
    <lineage>
        <taxon>Bacteria</taxon>
        <taxon>Pseudomonadati</taxon>
        <taxon>Pseudomonadota</taxon>
        <taxon>Betaproteobacteria</taxon>
        <taxon>Burkholderiales</taxon>
        <taxon>Burkholderiaceae</taxon>
        <taxon>Paraburkholderia</taxon>
    </lineage>
</organism>
<dbReference type="InterPro" id="IPR042098">
    <property type="entry name" value="TauD-like_sf"/>
</dbReference>
<dbReference type="PANTHER" id="PTHR10696">
    <property type="entry name" value="GAMMA-BUTYROBETAINE HYDROXYLASE-RELATED"/>
    <property type="match status" value="1"/>
</dbReference>
<dbReference type="GO" id="GO:0016706">
    <property type="term" value="F:2-oxoglutarate-dependent dioxygenase activity"/>
    <property type="evidence" value="ECO:0007669"/>
    <property type="project" value="UniProtKB-ARBA"/>
</dbReference>
<name>A0A1H7FD33_9BURK</name>
<proteinExistence type="predicted"/>
<evidence type="ECO:0000313" key="5">
    <source>
        <dbReference type="EMBL" id="SEK24001.1"/>
    </source>
</evidence>
<dbReference type="PANTHER" id="PTHR10696:SF56">
    <property type="entry name" value="TAUD_TFDA-LIKE DOMAIN-CONTAINING PROTEIN"/>
    <property type="match status" value="1"/>
</dbReference>
<dbReference type="RefSeq" id="WP_090552544.1">
    <property type="nucleotide sequence ID" value="NZ_FNSR01000003.1"/>
</dbReference>
<dbReference type="AlphaFoldDB" id="A0A1H7FD33"/>
<dbReference type="EMBL" id="FOAJ01000001">
    <property type="protein sequence ID" value="SEK24001.1"/>
    <property type="molecule type" value="Genomic_DNA"/>
</dbReference>
<gene>
    <name evidence="5" type="ORF">SAMN05192542_101282</name>
</gene>
<dbReference type="GO" id="GO:0017000">
    <property type="term" value="P:antibiotic biosynthetic process"/>
    <property type="evidence" value="ECO:0007669"/>
    <property type="project" value="UniProtKB-KW"/>
</dbReference>
<keyword evidence="5" id="KW-0223">Dioxygenase</keyword>
<reference evidence="6" key="1">
    <citation type="submission" date="2016-10" db="EMBL/GenBank/DDBJ databases">
        <authorList>
            <person name="Varghese N."/>
            <person name="Submissions S."/>
        </authorList>
    </citation>
    <scope>NUCLEOTIDE SEQUENCE [LARGE SCALE GENOMIC DNA]</scope>
    <source>
        <strain evidence="6">LMG 26416</strain>
    </source>
</reference>
<dbReference type="STRING" id="416943.SAMN05445871_5981"/>
<keyword evidence="2" id="KW-0560">Oxidoreductase</keyword>
<evidence type="ECO:0000256" key="1">
    <source>
        <dbReference type="ARBA" id="ARBA00001954"/>
    </source>
</evidence>
<dbReference type="InterPro" id="IPR003819">
    <property type="entry name" value="TauD/TfdA-like"/>
</dbReference>
<evidence type="ECO:0000313" key="6">
    <source>
        <dbReference type="Proteomes" id="UP000199120"/>
    </source>
</evidence>
<evidence type="ECO:0000256" key="2">
    <source>
        <dbReference type="ARBA" id="ARBA00023002"/>
    </source>
</evidence>
<evidence type="ECO:0000256" key="3">
    <source>
        <dbReference type="ARBA" id="ARBA00023194"/>
    </source>
</evidence>
<dbReference type="Proteomes" id="UP000199120">
    <property type="component" value="Unassembled WGS sequence"/>
</dbReference>
<dbReference type="InterPro" id="IPR050411">
    <property type="entry name" value="AlphaKG_dependent_hydroxylases"/>
</dbReference>
<dbReference type="SUPFAM" id="SSF51197">
    <property type="entry name" value="Clavaminate synthase-like"/>
    <property type="match status" value="1"/>
</dbReference>
<dbReference type="OrthoDB" id="9769888at2"/>
<dbReference type="Gene3D" id="3.60.130.10">
    <property type="entry name" value="Clavaminate synthase-like"/>
    <property type="match status" value="1"/>
</dbReference>
<accession>A0A1H7FD33</accession>